<keyword evidence="2" id="KW-1185">Reference proteome</keyword>
<evidence type="ECO:0000313" key="1">
    <source>
        <dbReference type="EMBL" id="CAB3714282.1"/>
    </source>
</evidence>
<proteinExistence type="predicted"/>
<protein>
    <submittedName>
        <fullName evidence="1">Uncharacterized protein</fullName>
    </submittedName>
</protein>
<evidence type="ECO:0000313" key="2">
    <source>
        <dbReference type="Proteomes" id="UP000494269"/>
    </source>
</evidence>
<name>A0A6S7B2T9_9BURK</name>
<sequence length="412" mass="45691">MLYPHQVRVVWTRNKGGSADTPAILIGPEAVLTKFLPKMLAFPGGISPITSVMRTWFTEDFDKAGALIERPLGTMAAFGFVGLIMGELLMTGGGDTDLRFVGGDGVRRTLSFVCAQALMRGWPSEFIADILGRWLEASVLTANEVDVEARVHIARMCGFLQSVSDLEDRKGATERFLAEQIQAWAESQVSSSQRDFLQRSLPQVVQSLNGIQSREKRFDIIMEALKRSDGETRNPLEQGFLISLIEPGSFEFLELSKKYDDKGGAVSVAYCAFTVMFGKEVALRQFNGFGLAVLNNSLQLNGDENSDISISELRILHDIRRADPIVFRTRSPWLVDVELAPMVSGSFGNVIKRRAAAQRSEQRSDAAEREELLRENLGTALRALESAYGLIEVRRSKPDSAASSRRRPKDIR</sequence>
<dbReference type="AlphaFoldDB" id="A0A6S7B2T9"/>
<accession>A0A6S7B2T9</accession>
<reference evidence="1 2" key="1">
    <citation type="submission" date="2020-04" db="EMBL/GenBank/DDBJ databases">
        <authorList>
            <person name="De Canck E."/>
        </authorList>
    </citation>
    <scope>NUCLEOTIDE SEQUENCE [LARGE SCALE GENOMIC DNA]</scope>
    <source>
        <strain evidence="1 2">LMG 3441</strain>
    </source>
</reference>
<dbReference type="EMBL" id="CADIJQ010000005">
    <property type="protein sequence ID" value="CAB3714282.1"/>
    <property type="molecule type" value="Genomic_DNA"/>
</dbReference>
<organism evidence="1 2">
    <name type="scientific">Achromobacter kerstersii</name>
    <dbReference type="NCBI Taxonomy" id="1353890"/>
    <lineage>
        <taxon>Bacteria</taxon>
        <taxon>Pseudomonadati</taxon>
        <taxon>Pseudomonadota</taxon>
        <taxon>Betaproteobacteria</taxon>
        <taxon>Burkholderiales</taxon>
        <taxon>Alcaligenaceae</taxon>
        <taxon>Achromobacter</taxon>
    </lineage>
</organism>
<gene>
    <name evidence="1" type="ORF">LMG3441_03321</name>
</gene>
<dbReference type="Proteomes" id="UP000494269">
    <property type="component" value="Unassembled WGS sequence"/>
</dbReference>